<keyword evidence="3" id="KW-1185">Reference proteome</keyword>
<evidence type="ECO:0000313" key="2">
    <source>
        <dbReference type="EMBL" id="GCB02040.1"/>
    </source>
</evidence>
<reference evidence="2 3" key="1">
    <citation type="journal article" date="2019" name="Front. Microbiol.">
        <title>Genomes of Neutrophilic Sulfur-Oxidizing Chemolithoautotrophs Representing 9 Proteobacterial Species From 8 Genera.</title>
        <authorList>
            <person name="Watanabe T."/>
            <person name="Kojima H."/>
            <person name="Umezawa K."/>
            <person name="Hori C."/>
            <person name="Takasuka T.E."/>
            <person name="Kato Y."/>
            <person name="Fukui M."/>
        </authorList>
    </citation>
    <scope>NUCLEOTIDE SEQUENCE [LARGE SCALE GENOMIC DNA]</scope>
    <source>
        <strain evidence="2 3">TTN</strain>
    </source>
</reference>
<dbReference type="InterPro" id="IPR036388">
    <property type="entry name" value="WH-like_DNA-bd_sf"/>
</dbReference>
<proteinExistence type="predicted"/>
<dbReference type="PANTHER" id="PTHR30432">
    <property type="entry name" value="TRANSCRIPTIONAL REGULATOR MODE"/>
    <property type="match status" value="1"/>
</dbReference>
<dbReference type="SUPFAM" id="SSF46785">
    <property type="entry name" value="Winged helix' DNA-binding domain"/>
    <property type="match status" value="1"/>
</dbReference>
<protein>
    <submittedName>
        <fullName evidence="2">DNA-binding domain of ModE / molybdate-binding domain of ModE</fullName>
    </submittedName>
</protein>
<organism evidence="2 3">
    <name type="scientific">Sulfuriferula multivorans</name>
    <dbReference type="NCBI Taxonomy" id="1559896"/>
    <lineage>
        <taxon>Bacteria</taxon>
        <taxon>Pseudomonadati</taxon>
        <taxon>Pseudomonadota</taxon>
        <taxon>Betaproteobacteria</taxon>
        <taxon>Nitrosomonadales</taxon>
        <taxon>Sulfuricellaceae</taxon>
        <taxon>Sulfuriferula</taxon>
    </lineage>
</organism>
<dbReference type="GO" id="GO:0003677">
    <property type="term" value="F:DNA binding"/>
    <property type="evidence" value="ECO:0007669"/>
    <property type="project" value="UniProtKB-KW"/>
</dbReference>
<dbReference type="NCBIfam" id="TIGR00637">
    <property type="entry name" value="ModE_repress"/>
    <property type="match status" value="1"/>
</dbReference>
<sequence length="134" mass="14383">MIFQLQEKAMTDTANIRIRGRIWLTAAGKNMLGRGRVELLEKIGATGSISQAARAMKMSYKAAWDAVDAMGNAFNSPLVNTSTGGKGGGGARLTPQALALIAAYRQLEQRHQDFLGQLEQEFSVALVTGEGTIQ</sequence>
<evidence type="ECO:0000313" key="3">
    <source>
        <dbReference type="Proteomes" id="UP000286806"/>
    </source>
</evidence>
<dbReference type="GO" id="GO:0003700">
    <property type="term" value="F:DNA-binding transcription factor activity"/>
    <property type="evidence" value="ECO:0007669"/>
    <property type="project" value="InterPro"/>
</dbReference>
<dbReference type="EMBL" id="BGOW01000033">
    <property type="protein sequence ID" value="GCB02040.1"/>
    <property type="molecule type" value="Genomic_DNA"/>
</dbReference>
<gene>
    <name evidence="2" type="ORF">SFMTTN_2856</name>
</gene>
<keyword evidence="2" id="KW-0238">DNA-binding</keyword>
<dbReference type="InterPro" id="IPR000847">
    <property type="entry name" value="LysR_HTH_N"/>
</dbReference>
<name>A0A401JZG5_9PROT</name>
<feature type="domain" description="HTH lysR-type" evidence="1">
    <location>
        <begin position="37"/>
        <end position="97"/>
    </location>
</feature>
<dbReference type="Proteomes" id="UP000286806">
    <property type="component" value="Unassembled WGS sequence"/>
</dbReference>
<dbReference type="PANTHER" id="PTHR30432:SF1">
    <property type="entry name" value="DNA-BINDING TRANSCRIPTIONAL DUAL REGULATOR MODE"/>
    <property type="match status" value="1"/>
</dbReference>
<dbReference type="Pfam" id="PF00126">
    <property type="entry name" value="HTH_1"/>
    <property type="match status" value="1"/>
</dbReference>
<comment type="caution">
    <text evidence="2">The sequence shown here is derived from an EMBL/GenBank/DDBJ whole genome shotgun (WGS) entry which is preliminary data.</text>
</comment>
<dbReference type="InterPro" id="IPR051815">
    <property type="entry name" value="Molybdate_resp_trans_reg"/>
</dbReference>
<dbReference type="InterPro" id="IPR036390">
    <property type="entry name" value="WH_DNA-bd_sf"/>
</dbReference>
<evidence type="ECO:0000259" key="1">
    <source>
        <dbReference type="Pfam" id="PF00126"/>
    </source>
</evidence>
<dbReference type="InterPro" id="IPR003725">
    <property type="entry name" value="ModE-bd_N"/>
</dbReference>
<dbReference type="Gene3D" id="1.10.10.10">
    <property type="entry name" value="Winged helix-like DNA-binding domain superfamily/Winged helix DNA-binding domain"/>
    <property type="match status" value="1"/>
</dbReference>
<accession>A0A401JZG5</accession>
<dbReference type="AlphaFoldDB" id="A0A401JZG5"/>